<protein>
    <submittedName>
        <fullName evidence="2">O-methyltransferase</fullName>
    </submittedName>
</protein>
<accession>A0A1W5KQC4</accession>
<keyword evidence="2" id="KW-0808">Transferase</keyword>
<dbReference type="Gene3D" id="3.40.50.150">
    <property type="entry name" value="Vaccinia Virus protein VP39"/>
    <property type="match status" value="1"/>
</dbReference>
<dbReference type="EMBL" id="KT996129">
    <property type="protein sequence ID" value="AMX23340.1"/>
    <property type="molecule type" value="Genomic_DNA"/>
</dbReference>
<keyword evidence="2" id="KW-0489">Methyltransferase</keyword>
<evidence type="ECO:0000313" key="2">
    <source>
        <dbReference type="EMBL" id="AMX23340.1"/>
    </source>
</evidence>
<gene>
    <name evidence="2" type="primary">NAI698_09185</name>
</gene>
<dbReference type="AlphaFoldDB" id="A0A1W5KQC4"/>
<feature type="domain" description="Methyltransferase" evidence="1">
    <location>
        <begin position="53"/>
        <end position="166"/>
    </location>
</feature>
<dbReference type="PANTHER" id="PTHR43861">
    <property type="entry name" value="TRANS-ACONITATE 2-METHYLTRANSFERASE-RELATED"/>
    <property type="match status" value="1"/>
</dbReference>
<dbReference type="CDD" id="cd02440">
    <property type="entry name" value="AdoMet_MTases"/>
    <property type="match status" value="1"/>
</dbReference>
<dbReference type="GO" id="GO:0008168">
    <property type="term" value="F:methyltransferase activity"/>
    <property type="evidence" value="ECO:0007669"/>
    <property type="project" value="UniProtKB-KW"/>
</dbReference>
<name>A0A1W5KQC4_9ACTN</name>
<evidence type="ECO:0000259" key="1">
    <source>
        <dbReference type="Pfam" id="PF13847"/>
    </source>
</evidence>
<dbReference type="InterPro" id="IPR029063">
    <property type="entry name" value="SAM-dependent_MTases_sf"/>
</dbReference>
<reference evidence="2" key="1">
    <citation type="submission" date="2015-11" db="EMBL/GenBank/DDBJ databases">
        <authorList>
            <person name="Zhang Y."/>
            <person name="Guo Z."/>
        </authorList>
    </citation>
    <scope>NUCLEOTIDE SEQUENCE</scope>
    <source>
        <strain evidence="2">ID145698</strain>
    </source>
</reference>
<sequence length="276" mass="29800">MTSIFDQFEQRETGFDDVDKTSISGAFPEYLERMATDLAAVKRSMHGLLQARPGQRILDVGCGTGVDVLAIAELVSPDGWAVGMDNSQVMVDAARGQAAERGLPAEFTVGDAHELAFPDDTFDTARTERVLQHVADPSRVIAELLRVTKPGGRVLAADLDHGMWAPDATDRETTRAVLARWFDYIANPWIARQVPGLFRSAGVEDVQVTVLPVIMTDLEAADAMTGLGRAAKLIAAEGSITAEQAQAWDDDLRSRQADGSFFMCGAMLVTHGRVPA</sequence>
<dbReference type="Pfam" id="PF13847">
    <property type="entry name" value="Methyltransf_31"/>
    <property type="match status" value="1"/>
</dbReference>
<dbReference type="SUPFAM" id="SSF53335">
    <property type="entry name" value="S-adenosyl-L-methionine-dependent methyltransferases"/>
    <property type="match status" value="1"/>
</dbReference>
<dbReference type="GO" id="GO:0032259">
    <property type="term" value="P:methylation"/>
    <property type="evidence" value="ECO:0007669"/>
    <property type="project" value="UniProtKB-KW"/>
</dbReference>
<dbReference type="PANTHER" id="PTHR43861:SF1">
    <property type="entry name" value="TRANS-ACONITATE 2-METHYLTRANSFERASE"/>
    <property type="match status" value="1"/>
</dbReference>
<organism evidence="2">
    <name type="scientific">Actinoallomurus sp. ID145698</name>
    <dbReference type="NCBI Taxonomy" id="1820605"/>
    <lineage>
        <taxon>Bacteria</taxon>
        <taxon>Bacillati</taxon>
        <taxon>Actinomycetota</taxon>
        <taxon>Actinomycetes</taxon>
        <taxon>Streptosporangiales</taxon>
        <taxon>Thermomonosporaceae</taxon>
        <taxon>Actinoallomurus</taxon>
    </lineage>
</organism>
<proteinExistence type="predicted"/>
<dbReference type="InterPro" id="IPR025714">
    <property type="entry name" value="Methyltranfer_dom"/>
</dbReference>